<organism evidence="1 2">
    <name type="scientific">Cetraspora pellucida</name>
    <dbReference type="NCBI Taxonomy" id="1433469"/>
    <lineage>
        <taxon>Eukaryota</taxon>
        <taxon>Fungi</taxon>
        <taxon>Fungi incertae sedis</taxon>
        <taxon>Mucoromycota</taxon>
        <taxon>Glomeromycotina</taxon>
        <taxon>Glomeromycetes</taxon>
        <taxon>Diversisporales</taxon>
        <taxon>Gigasporaceae</taxon>
        <taxon>Cetraspora</taxon>
    </lineage>
</organism>
<accession>A0ACA9R325</accession>
<evidence type="ECO:0000313" key="2">
    <source>
        <dbReference type="Proteomes" id="UP000789366"/>
    </source>
</evidence>
<dbReference type="EMBL" id="CAJVPW010056215">
    <property type="protein sequence ID" value="CAG8774590.1"/>
    <property type="molecule type" value="Genomic_DNA"/>
</dbReference>
<dbReference type="Proteomes" id="UP000789366">
    <property type="component" value="Unassembled WGS sequence"/>
</dbReference>
<gene>
    <name evidence="1" type="ORF">SPELUC_LOCUS15994</name>
</gene>
<proteinExistence type="predicted"/>
<keyword evidence="2" id="KW-1185">Reference proteome</keyword>
<protein>
    <submittedName>
        <fullName evidence="1">3087_t:CDS:1</fullName>
    </submittedName>
</protein>
<evidence type="ECO:0000313" key="1">
    <source>
        <dbReference type="EMBL" id="CAG8774590.1"/>
    </source>
</evidence>
<reference evidence="1" key="1">
    <citation type="submission" date="2021-06" db="EMBL/GenBank/DDBJ databases">
        <authorList>
            <person name="Kallberg Y."/>
            <person name="Tangrot J."/>
            <person name="Rosling A."/>
        </authorList>
    </citation>
    <scope>NUCLEOTIDE SEQUENCE</scope>
    <source>
        <strain evidence="1">28 12/20/2015</strain>
    </source>
</reference>
<feature type="non-terminal residue" evidence="1">
    <location>
        <position position="1"/>
    </location>
</feature>
<comment type="caution">
    <text evidence="1">The sequence shown here is derived from an EMBL/GenBank/DDBJ whole genome shotgun (WGS) entry which is preliminary data.</text>
</comment>
<sequence length="42" mass="4908">VVQLTSEEASNGDNTSELRELFGEYKKQQDEQLRTRQEILPK</sequence>
<name>A0ACA9R325_9GLOM</name>